<name>A0A930KKL0_9MICC</name>
<organism evidence="1 2">
    <name type="scientific">Rothia dentocariosa</name>
    <dbReference type="NCBI Taxonomy" id="2047"/>
    <lineage>
        <taxon>Bacteria</taxon>
        <taxon>Bacillati</taxon>
        <taxon>Actinomycetota</taxon>
        <taxon>Actinomycetes</taxon>
        <taxon>Micrococcales</taxon>
        <taxon>Micrococcaceae</taxon>
        <taxon>Rothia</taxon>
    </lineage>
</organism>
<protein>
    <submittedName>
        <fullName evidence="1">Uncharacterized protein</fullName>
    </submittedName>
</protein>
<proteinExistence type="predicted"/>
<evidence type="ECO:0000313" key="2">
    <source>
        <dbReference type="Proteomes" id="UP000769484"/>
    </source>
</evidence>
<evidence type="ECO:0000313" key="1">
    <source>
        <dbReference type="EMBL" id="MBF1649999.1"/>
    </source>
</evidence>
<dbReference type="AlphaFoldDB" id="A0A930KKL0"/>
<comment type="caution">
    <text evidence="1">The sequence shown here is derived from an EMBL/GenBank/DDBJ whole genome shotgun (WGS) entry which is preliminary data.</text>
</comment>
<reference evidence="1" key="1">
    <citation type="submission" date="2020-04" db="EMBL/GenBank/DDBJ databases">
        <title>Deep metagenomics examines the oral microbiome during advanced dental caries in children, revealing novel taxa and co-occurrences with host molecules.</title>
        <authorList>
            <person name="Baker J.L."/>
            <person name="Morton J.T."/>
            <person name="Dinis M."/>
            <person name="Alvarez R."/>
            <person name="Tran N.C."/>
            <person name="Knight R."/>
            <person name="Edlund A."/>
        </authorList>
    </citation>
    <scope>NUCLEOTIDE SEQUENCE</scope>
    <source>
        <strain evidence="1">JCVI_47_bin.4</strain>
    </source>
</reference>
<accession>A0A930KKL0</accession>
<sequence>MTGIIHLLENRETGKKLRVILNMSGECRIVAKDADSYFFGEEGHSRALKLLKPGATKTKYIIPKKMMMTGERVAKLSTISLADLASAARLVRDKGQKEEILKFCNVFAVFSIAITHLAKMRVWREDKMRWLSECSVCGLMYPTATHEQAVSAATRHVEKFHNLKLVRTAMI</sequence>
<dbReference type="EMBL" id="JABZXJ010000030">
    <property type="protein sequence ID" value="MBF1649999.1"/>
    <property type="molecule type" value="Genomic_DNA"/>
</dbReference>
<gene>
    <name evidence="1" type="ORF">HXO56_07915</name>
</gene>
<dbReference type="Proteomes" id="UP000769484">
    <property type="component" value="Unassembled WGS sequence"/>
</dbReference>